<comment type="caution">
    <text evidence="3">The sequence shown here is derived from an EMBL/GenBank/DDBJ whole genome shotgun (WGS) entry which is preliminary data.</text>
</comment>
<dbReference type="Pfam" id="PF00269">
    <property type="entry name" value="SASP"/>
    <property type="match status" value="1"/>
</dbReference>
<reference evidence="3 4" key="1">
    <citation type="submission" date="2016-04" db="EMBL/GenBank/DDBJ databases">
        <title>Genome sequence of Clostridium magnum DSM 2767.</title>
        <authorList>
            <person name="Poehlein A."/>
            <person name="Uhlig R."/>
            <person name="Fischer R."/>
            <person name="Bahl H."/>
            <person name="Daniel R."/>
        </authorList>
    </citation>
    <scope>NUCLEOTIDE SEQUENCE [LARGE SCALE GENOMIC DNA]</scope>
    <source>
        <strain evidence="3 4">DSM 2767</strain>
    </source>
</reference>
<dbReference type="InterPro" id="IPR050847">
    <property type="entry name" value="SASP_DNA-binding"/>
</dbReference>
<name>A0A162T173_9CLOT</name>
<dbReference type="OrthoDB" id="1683773at2"/>
<dbReference type="GO" id="GO:0006265">
    <property type="term" value="P:DNA topological change"/>
    <property type="evidence" value="ECO:0007669"/>
    <property type="project" value="InterPro"/>
</dbReference>
<dbReference type="GO" id="GO:0030435">
    <property type="term" value="P:sporulation resulting in formation of a cellular spore"/>
    <property type="evidence" value="ECO:0007669"/>
    <property type="project" value="UniProtKB-KW"/>
</dbReference>
<dbReference type="AlphaFoldDB" id="A0A162T173"/>
<dbReference type="EMBL" id="LWAE01000002">
    <property type="protein sequence ID" value="KZL92117.1"/>
    <property type="molecule type" value="Genomic_DNA"/>
</dbReference>
<dbReference type="InterPro" id="IPR038300">
    <property type="entry name" value="SASP_sf_alpha/beta"/>
</dbReference>
<evidence type="ECO:0000256" key="1">
    <source>
        <dbReference type="ARBA" id="ARBA00003863"/>
    </source>
</evidence>
<evidence type="ECO:0000256" key="2">
    <source>
        <dbReference type="ARBA" id="ARBA00022969"/>
    </source>
</evidence>
<dbReference type="InterPro" id="IPR001448">
    <property type="entry name" value="SASP_alpha/beta-type"/>
</dbReference>
<protein>
    <submittedName>
        <fullName evidence="3">Small, acid-soluble spore protein C2</fullName>
    </submittedName>
</protein>
<dbReference type="Gene3D" id="6.10.10.80">
    <property type="entry name" value="Small, acid-soluble spore protein, alpha/beta type-like"/>
    <property type="match status" value="1"/>
</dbReference>
<dbReference type="GO" id="GO:0003690">
    <property type="term" value="F:double-stranded DNA binding"/>
    <property type="evidence" value="ECO:0007669"/>
    <property type="project" value="InterPro"/>
</dbReference>
<gene>
    <name evidence="3" type="primary">sspC2_1</name>
    <name evidence="3" type="ORF">CLMAG_19230</name>
</gene>
<sequence length="65" mass="7103">MTSRGNRVLVPQAKEGLDRFKMESAREVGVDLKEGYNGDLTAREAGSVGGNMVKKMVEAYEQGLK</sequence>
<keyword evidence="2" id="KW-0749">Sporulation</keyword>
<dbReference type="PATRIC" id="fig|1121326.3.peg.1913"/>
<evidence type="ECO:0000313" key="3">
    <source>
        <dbReference type="EMBL" id="KZL92117.1"/>
    </source>
</evidence>
<organism evidence="3 4">
    <name type="scientific">Clostridium magnum DSM 2767</name>
    <dbReference type="NCBI Taxonomy" id="1121326"/>
    <lineage>
        <taxon>Bacteria</taxon>
        <taxon>Bacillati</taxon>
        <taxon>Bacillota</taxon>
        <taxon>Clostridia</taxon>
        <taxon>Eubacteriales</taxon>
        <taxon>Clostridiaceae</taxon>
        <taxon>Clostridium</taxon>
    </lineage>
</organism>
<proteinExistence type="predicted"/>
<keyword evidence="4" id="KW-1185">Reference proteome</keyword>
<dbReference type="RefSeq" id="WP_066621372.1">
    <property type="nucleotide sequence ID" value="NZ_FQXL01000004.1"/>
</dbReference>
<dbReference type="PANTHER" id="PTHR36107:SF1">
    <property type="entry name" value="SMALL, ACID-SOLUBLE SPORE PROTEIN A"/>
    <property type="match status" value="1"/>
</dbReference>
<dbReference type="Proteomes" id="UP000076603">
    <property type="component" value="Unassembled WGS sequence"/>
</dbReference>
<evidence type="ECO:0000313" key="4">
    <source>
        <dbReference type="Proteomes" id="UP000076603"/>
    </source>
</evidence>
<dbReference type="STRING" id="1121326.CLMAG_19230"/>
<dbReference type="PANTHER" id="PTHR36107">
    <property type="entry name" value="SMALL, ACID-SOLUBLE SPORE PROTEIN A"/>
    <property type="match status" value="1"/>
</dbReference>
<comment type="function">
    <text evidence="1">SASP are bound to spore DNA. They are double-stranded DNA-binding proteins that cause DNA to change to an a-like conformation. They protect the DNA backbone from chemical and enzymatic cleavage and are thus involved in dormant spore's high resistance to UV light.</text>
</comment>
<accession>A0A162T173</accession>